<organism evidence="1 2">
    <name type="scientific">[Candida] jaroonii</name>
    <dbReference type="NCBI Taxonomy" id="467808"/>
    <lineage>
        <taxon>Eukaryota</taxon>
        <taxon>Fungi</taxon>
        <taxon>Dikarya</taxon>
        <taxon>Ascomycota</taxon>
        <taxon>Saccharomycotina</taxon>
        <taxon>Pichiomycetes</taxon>
        <taxon>Debaryomycetaceae</taxon>
        <taxon>Yamadazyma</taxon>
    </lineage>
</organism>
<name>A0ACA9Y499_9ASCO</name>
<keyword evidence="2" id="KW-1185">Reference proteome</keyword>
<proteinExistence type="predicted"/>
<gene>
    <name evidence="1" type="ORF">CLIB1444_02S15786</name>
</gene>
<evidence type="ECO:0000313" key="2">
    <source>
        <dbReference type="Proteomes" id="UP001152531"/>
    </source>
</evidence>
<dbReference type="EMBL" id="CALSDN010000002">
    <property type="protein sequence ID" value="CAH6719755.1"/>
    <property type="molecule type" value="Genomic_DNA"/>
</dbReference>
<accession>A0ACA9Y499</accession>
<dbReference type="Proteomes" id="UP001152531">
    <property type="component" value="Unassembled WGS sequence"/>
</dbReference>
<sequence>MEYTPFPWWRLVIYDLLLWILNITFDCFFREIRSRNAFKIPTTGPVIFVGAPHANQFVDPVILMNQVKKESGRRISFLIAAKSYRLKVIGWMSKCQLSIPVERAQDNLKPAKGKIFIDFNEPNLVKGEGTEFTSFLKPKCLLALPNSLGASEIDSVIDDTTLLIRKPFNKSEKIVDLLSKGTGFKYAEKIDQNEVYHQVFNHLSHGNCLGIFPEGGSHDRTDLLPIKAGVAIMALGAMANNPQCNVKIVPCGMNYFNAHKFRSRAVIEYGTPIEIPREMIERYQQPENTKEVVKDLLDLITSGLKAVTVTCDSYETLMVVQAARRLYAQNFASRLPLPLVVEMNRRLVLGYETFKNEVQVQQLKAKILTYNEQLQQLYLPDHHVETFDENAKFRNLGVLLYRIIKLFVFVILALPGAILFSPVFIIAKRISSQKKKAALANSVVKIQANDVVATWKILVSLVIAPIFYSFYASIAVYYFKQYYTYRLNGLLLWLSLYCFNVLITYSALITGEQGMDLFKSIRPLYLSLTDGSSIKELKSLRKQLIEDITEAVNEFGYKLFPKDFNLLELNDEEEETITMNLKRRRQRKQDSVSSSNSSSSLNSQFSSSSSMSDGVSFINSHKSFSNIPVFSDYQLFENKNSDTPNLSRSGSSLELNFKSGKLSDLIKNKIREKRDKVE</sequence>
<protein>
    <submittedName>
        <fullName evidence="1">Glycerol-3-phosphate O-acyltransferase 1</fullName>
    </submittedName>
</protein>
<comment type="caution">
    <text evidence="1">The sequence shown here is derived from an EMBL/GenBank/DDBJ whole genome shotgun (WGS) entry which is preliminary data.</text>
</comment>
<reference evidence="1" key="1">
    <citation type="submission" date="2022-06" db="EMBL/GenBank/DDBJ databases">
        <authorList>
            <person name="Legras J.-L."/>
            <person name="Devillers H."/>
            <person name="Grondin C."/>
        </authorList>
    </citation>
    <scope>NUCLEOTIDE SEQUENCE</scope>
    <source>
        <strain evidence="1">CLIB 1444</strain>
    </source>
</reference>
<evidence type="ECO:0000313" key="1">
    <source>
        <dbReference type="EMBL" id="CAH6719755.1"/>
    </source>
</evidence>